<accession>A0A4Y2FAJ0</accession>
<sequence>MFPRINVPTTPPYEKPCVPSFFQKIPQIHNRLCSTTLRPGTPPMPIMLPLNTEQVGWTWDPHDTERLPCFYVLLPYGYRTSLDGHGTTLPAIQNASPCPVPVAVQLPNRWMDMGPLYDTERLLIPPCLFFATVTEQLDGHGTTLRYRASPMPHYICRYSYEPVGWTWDTLRYRTSPRPLCLLPLQHRAGWKDMVPLTIQNVSPCLVLFAITATEPVGWTWDHSTTRTSPLCPVPVAIAATEPVGWTWDHSAMLGTSPHAPCLLPLRLPNRLEGHVFTLRYQNVSPCPRSICHYSYRTGWMDMGPLYDTERLPMPPCLLPLQLPNRLDGRGTTLRYRTPPLPRACCHYSYRTDWMDMGPLYDTERLLMPPCLLPLSYRTGWMDCGHFLRCRTSPHAPCLLPLQLPNRLEGHGTTLRYRTSPHALRSCCHYSYRTGWMDMGPLYDTERLPMPPCLLPLQLPNRLDGHGTTLRYRTPPMPPCLLPQLPNRLDGRGTLYDHRTPPHTTVPVALTMLEPVGWTWDHSTYRTSPPCPISMLPLQLPSRLDGHGTHSRPERPHAPCLLPVQLPNRLRRTAVPATIQNVSPCPRFCCHFSYRTVGWHMDHSTIQNVSPCVPVAVQRYRTGWMVMGPLDTERTPHAPCLLPLQLPDGWDGHADHSTIPESPHAPIACCHYSCTRTGSMDMGPLYDTERLLMPPCLLPAPQLPGGWMMDMGPLYDTERLPMRACCHYSYQTVGWTWGPHTTERLPMPRACCPLQLPEPVGWTWDHSPMQERRLMPPRACCPYNVTEPVGWTWDPLRYRTSLMPRACCHYSYQTGWMDLRTTLHYRTSPHCPVPVAITATSRLDETDPLDTERRLIPRACCHYS</sequence>
<evidence type="ECO:0000313" key="2">
    <source>
        <dbReference type="Proteomes" id="UP000499080"/>
    </source>
</evidence>
<name>A0A4Y2FAJ0_ARAVE</name>
<keyword evidence="2" id="KW-1185">Reference proteome</keyword>
<organism evidence="1 2">
    <name type="scientific">Araneus ventricosus</name>
    <name type="common">Orbweaver spider</name>
    <name type="synonym">Epeira ventricosa</name>
    <dbReference type="NCBI Taxonomy" id="182803"/>
    <lineage>
        <taxon>Eukaryota</taxon>
        <taxon>Metazoa</taxon>
        <taxon>Ecdysozoa</taxon>
        <taxon>Arthropoda</taxon>
        <taxon>Chelicerata</taxon>
        <taxon>Arachnida</taxon>
        <taxon>Araneae</taxon>
        <taxon>Araneomorphae</taxon>
        <taxon>Entelegynae</taxon>
        <taxon>Araneoidea</taxon>
        <taxon>Araneidae</taxon>
        <taxon>Araneus</taxon>
    </lineage>
</organism>
<evidence type="ECO:0000313" key="1">
    <source>
        <dbReference type="EMBL" id="GBM37476.1"/>
    </source>
</evidence>
<dbReference type="EMBL" id="BGPR01000841">
    <property type="protein sequence ID" value="GBM37476.1"/>
    <property type="molecule type" value="Genomic_DNA"/>
</dbReference>
<protein>
    <submittedName>
        <fullName evidence="1">Uncharacterized protein</fullName>
    </submittedName>
</protein>
<dbReference type="Proteomes" id="UP000499080">
    <property type="component" value="Unassembled WGS sequence"/>
</dbReference>
<proteinExistence type="predicted"/>
<reference evidence="1 2" key="1">
    <citation type="journal article" date="2019" name="Sci. Rep.">
        <title>Orb-weaving spider Araneus ventricosus genome elucidates the spidroin gene catalogue.</title>
        <authorList>
            <person name="Kono N."/>
            <person name="Nakamura H."/>
            <person name="Ohtoshi R."/>
            <person name="Moran D.A.P."/>
            <person name="Shinohara A."/>
            <person name="Yoshida Y."/>
            <person name="Fujiwara M."/>
            <person name="Mori M."/>
            <person name="Tomita M."/>
            <person name="Arakawa K."/>
        </authorList>
    </citation>
    <scope>NUCLEOTIDE SEQUENCE [LARGE SCALE GENOMIC DNA]</scope>
</reference>
<gene>
    <name evidence="1" type="ORF">AVEN_263149_1</name>
</gene>
<dbReference type="AlphaFoldDB" id="A0A4Y2FAJ0"/>
<comment type="caution">
    <text evidence="1">The sequence shown here is derived from an EMBL/GenBank/DDBJ whole genome shotgun (WGS) entry which is preliminary data.</text>
</comment>